<reference evidence="2" key="1">
    <citation type="journal article" date="2015" name="Nature">
        <title>Complex archaea that bridge the gap between prokaryotes and eukaryotes.</title>
        <authorList>
            <person name="Spang A."/>
            <person name="Saw J.H."/>
            <person name="Jorgensen S.L."/>
            <person name="Zaremba-Niedzwiedzka K."/>
            <person name="Martijn J."/>
            <person name="Lind A.E."/>
            <person name="van Eijk R."/>
            <person name="Schleper C."/>
            <person name="Guy L."/>
            <person name="Ettema T.J."/>
        </authorList>
    </citation>
    <scope>NUCLEOTIDE SEQUENCE</scope>
</reference>
<feature type="compositionally biased region" description="Basic and acidic residues" evidence="1">
    <location>
        <begin position="27"/>
        <end position="42"/>
    </location>
</feature>
<gene>
    <name evidence="2" type="ORF">LCGC14_1167610</name>
</gene>
<feature type="non-terminal residue" evidence="2">
    <location>
        <position position="42"/>
    </location>
</feature>
<name>A0A0F9MDQ3_9ZZZZ</name>
<sequence>MICHPLRNPIRPARDLATAAEAQANAEQDRRGQHQRGQGDLR</sequence>
<dbReference type="EMBL" id="LAZR01005744">
    <property type="protein sequence ID" value="KKM97466.1"/>
    <property type="molecule type" value="Genomic_DNA"/>
</dbReference>
<organism evidence="2">
    <name type="scientific">marine sediment metagenome</name>
    <dbReference type="NCBI Taxonomy" id="412755"/>
    <lineage>
        <taxon>unclassified sequences</taxon>
        <taxon>metagenomes</taxon>
        <taxon>ecological metagenomes</taxon>
    </lineage>
</organism>
<proteinExistence type="predicted"/>
<evidence type="ECO:0000313" key="2">
    <source>
        <dbReference type="EMBL" id="KKM97466.1"/>
    </source>
</evidence>
<evidence type="ECO:0000256" key="1">
    <source>
        <dbReference type="SAM" id="MobiDB-lite"/>
    </source>
</evidence>
<feature type="compositionally biased region" description="Low complexity" evidence="1">
    <location>
        <begin position="17"/>
        <end position="26"/>
    </location>
</feature>
<comment type="caution">
    <text evidence="2">The sequence shown here is derived from an EMBL/GenBank/DDBJ whole genome shotgun (WGS) entry which is preliminary data.</text>
</comment>
<dbReference type="AlphaFoldDB" id="A0A0F9MDQ3"/>
<accession>A0A0F9MDQ3</accession>
<protein>
    <submittedName>
        <fullName evidence="2">Uncharacterized protein</fullName>
    </submittedName>
</protein>
<feature type="region of interest" description="Disordered" evidence="1">
    <location>
        <begin position="1"/>
        <end position="42"/>
    </location>
</feature>